<accession>A0A5M6ZID9</accession>
<name>A0A5M6ZID9_9PROT</name>
<evidence type="ECO:0000256" key="9">
    <source>
        <dbReference type="ARBA" id="ARBA00023004"/>
    </source>
</evidence>
<dbReference type="GO" id="GO:0016020">
    <property type="term" value="C:membrane"/>
    <property type="evidence" value="ECO:0007669"/>
    <property type="project" value="UniProtKB-SubCell"/>
</dbReference>
<evidence type="ECO:0000256" key="8">
    <source>
        <dbReference type="ARBA" id="ARBA00022989"/>
    </source>
</evidence>
<dbReference type="PIRSF" id="PIRSF000178">
    <property type="entry name" value="SDH_cyt_b560"/>
    <property type="match status" value="1"/>
</dbReference>
<evidence type="ECO:0000256" key="12">
    <source>
        <dbReference type="PIRSR" id="PIRSR000178-1"/>
    </source>
</evidence>
<dbReference type="GO" id="GO:0046872">
    <property type="term" value="F:metal ion binding"/>
    <property type="evidence" value="ECO:0007669"/>
    <property type="project" value="UniProtKB-KW"/>
</dbReference>
<dbReference type="InterPro" id="IPR018495">
    <property type="entry name" value="Succ_DH_cyt_bsu_CS"/>
</dbReference>
<dbReference type="GO" id="GO:0006099">
    <property type="term" value="P:tricarboxylic acid cycle"/>
    <property type="evidence" value="ECO:0007669"/>
    <property type="project" value="InterPro"/>
</dbReference>
<evidence type="ECO:0000313" key="15">
    <source>
        <dbReference type="Proteomes" id="UP000325122"/>
    </source>
</evidence>
<evidence type="ECO:0000313" key="14">
    <source>
        <dbReference type="EMBL" id="KAA5803467.1"/>
    </source>
</evidence>
<dbReference type="PANTHER" id="PTHR10978:SF5">
    <property type="entry name" value="SUCCINATE DEHYDROGENASE CYTOCHROME B560 SUBUNIT, MITOCHONDRIAL"/>
    <property type="match status" value="1"/>
</dbReference>
<proteinExistence type="inferred from homology"/>
<evidence type="ECO:0000256" key="3">
    <source>
        <dbReference type="ARBA" id="ARBA00007244"/>
    </source>
</evidence>
<dbReference type="CDD" id="cd03499">
    <property type="entry name" value="SQR_TypeC_SdhC"/>
    <property type="match status" value="1"/>
</dbReference>
<feature type="transmembrane region" description="Helical" evidence="13">
    <location>
        <begin position="70"/>
        <end position="90"/>
    </location>
</feature>
<gene>
    <name evidence="14" type="primary">sdhC</name>
    <name evidence="14" type="ORF">F1654_06575</name>
</gene>
<feature type="transmembrane region" description="Helical" evidence="13">
    <location>
        <begin position="111"/>
        <end position="131"/>
    </location>
</feature>
<evidence type="ECO:0000256" key="6">
    <source>
        <dbReference type="ARBA" id="ARBA00022692"/>
    </source>
</evidence>
<evidence type="ECO:0000256" key="4">
    <source>
        <dbReference type="ARBA" id="ARBA00020076"/>
    </source>
</evidence>
<dbReference type="NCBIfam" id="TIGR02970">
    <property type="entry name" value="succ_dehyd_cytB"/>
    <property type="match status" value="1"/>
</dbReference>
<comment type="caution">
    <text evidence="14">The sequence shown here is derived from an EMBL/GenBank/DDBJ whole genome shotgun (WGS) entry which is preliminary data.</text>
</comment>
<dbReference type="EMBL" id="VWOJ01000002">
    <property type="protein sequence ID" value="KAA5803467.1"/>
    <property type="molecule type" value="Genomic_DNA"/>
</dbReference>
<evidence type="ECO:0000256" key="2">
    <source>
        <dbReference type="ARBA" id="ARBA00004141"/>
    </source>
</evidence>
<dbReference type="Gene3D" id="1.20.1300.10">
    <property type="entry name" value="Fumarate reductase/succinate dehydrogenase, transmembrane subunit"/>
    <property type="match status" value="1"/>
</dbReference>
<evidence type="ECO:0000256" key="10">
    <source>
        <dbReference type="ARBA" id="ARBA00023136"/>
    </source>
</evidence>
<keyword evidence="8 13" id="KW-1133">Transmembrane helix</keyword>
<keyword evidence="7 12" id="KW-0479">Metal-binding</keyword>
<evidence type="ECO:0000256" key="11">
    <source>
        <dbReference type="ARBA" id="ARBA00025912"/>
    </source>
</evidence>
<feature type="transmembrane region" description="Helical" evidence="13">
    <location>
        <begin position="33"/>
        <end position="50"/>
    </location>
</feature>
<dbReference type="PROSITE" id="PS01001">
    <property type="entry name" value="SDH_CYT_2"/>
    <property type="match status" value="1"/>
</dbReference>
<sequence>MAPHPSRPLSPHVSIWRWHATMASSIAHRMSGVVNYIGAMLVTAWLVALASGPEAYAIVETVMAGPLATLVKLALIGFTLSLVYHLLNGVRHLAWDLGLGFDPKGSNTRSILIFIAAIAITAGIWVLAGGLI</sequence>
<keyword evidence="5 12" id="KW-0349">Heme</keyword>
<keyword evidence="15" id="KW-1185">Reference proteome</keyword>
<protein>
    <recommendedName>
        <fullName evidence="4">Succinate dehydrogenase cytochrome b556 subunit</fullName>
    </recommendedName>
</protein>
<dbReference type="InterPro" id="IPR034804">
    <property type="entry name" value="SQR/QFR_C/D"/>
</dbReference>
<comment type="similarity">
    <text evidence="3">Belongs to the cytochrome b560 family.</text>
</comment>
<comment type="subcellular location">
    <subcellularLocation>
        <location evidence="2">Membrane</location>
        <topology evidence="2">Multi-pass membrane protein</topology>
    </subcellularLocation>
</comment>
<dbReference type="InterPro" id="IPR014314">
    <property type="entry name" value="Succ_DH_cytb556"/>
</dbReference>
<dbReference type="AlphaFoldDB" id="A0A5M6ZID9"/>
<comment type="subunit">
    <text evidence="11">Part of an enzyme complex containing four subunits: a flavoprotein, an iron-sulfur protein, plus two membrane-anchoring proteins, SdhC and SdhD. The complex can form homotrimers.</text>
</comment>
<organism evidence="14 15">
    <name type="scientific">Alkalicaulis satelles</name>
    <dbReference type="NCBI Taxonomy" id="2609175"/>
    <lineage>
        <taxon>Bacteria</taxon>
        <taxon>Pseudomonadati</taxon>
        <taxon>Pseudomonadota</taxon>
        <taxon>Alphaproteobacteria</taxon>
        <taxon>Maricaulales</taxon>
        <taxon>Maricaulaceae</taxon>
        <taxon>Alkalicaulis</taxon>
    </lineage>
</organism>
<dbReference type="InterPro" id="IPR000701">
    <property type="entry name" value="SuccDH_FuR_B_TM-su"/>
</dbReference>
<keyword evidence="6 13" id="KW-0812">Transmembrane</keyword>
<dbReference type="Proteomes" id="UP000325122">
    <property type="component" value="Unassembled WGS sequence"/>
</dbReference>
<evidence type="ECO:0000256" key="5">
    <source>
        <dbReference type="ARBA" id="ARBA00022617"/>
    </source>
</evidence>
<feature type="binding site" description="axial binding residue" evidence="12">
    <location>
        <position position="85"/>
    </location>
    <ligand>
        <name>heme</name>
        <dbReference type="ChEBI" id="CHEBI:30413"/>
        <note>ligand shared with second transmembrane subunit</note>
    </ligand>
    <ligandPart>
        <name>Fe</name>
        <dbReference type="ChEBI" id="CHEBI:18248"/>
    </ligandPart>
</feature>
<dbReference type="GO" id="GO:0009055">
    <property type="term" value="F:electron transfer activity"/>
    <property type="evidence" value="ECO:0007669"/>
    <property type="project" value="InterPro"/>
</dbReference>
<keyword evidence="10 13" id="KW-0472">Membrane</keyword>
<dbReference type="PANTHER" id="PTHR10978">
    <property type="entry name" value="SUCCINATE DEHYDROGENASE CYTOCHROME B560 SUBUNIT"/>
    <property type="match status" value="1"/>
</dbReference>
<dbReference type="SUPFAM" id="SSF81343">
    <property type="entry name" value="Fumarate reductase respiratory complex transmembrane subunits"/>
    <property type="match status" value="1"/>
</dbReference>
<evidence type="ECO:0000256" key="13">
    <source>
        <dbReference type="SAM" id="Phobius"/>
    </source>
</evidence>
<reference evidence="14 15" key="1">
    <citation type="submission" date="2019-09" db="EMBL/GenBank/DDBJ databases">
        <authorList>
            <person name="Kevbrin V."/>
            <person name="Grouzdev D.S."/>
        </authorList>
    </citation>
    <scope>NUCLEOTIDE SEQUENCE [LARGE SCALE GENOMIC DNA]</scope>
    <source>
        <strain evidence="14 15">G-192</strain>
    </source>
</reference>
<evidence type="ECO:0000256" key="7">
    <source>
        <dbReference type="ARBA" id="ARBA00022723"/>
    </source>
</evidence>
<keyword evidence="9 12" id="KW-0408">Iron</keyword>
<evidence type="ECO:0000256" key="1">
    <source>
        <dbReference type="ARBA" id="ARBA00004050"/>
    </source>
</evidence>
<dbReference type="Pfam" id="PF01127">
    <property type="entry name" value="Sdh_cyt"/>
    <property type="match status" value="1"/>
</dbReference>
<comment type="cofactor">
    <cofactor evidence="12">
        <name>heme</name>
        <dbReference type="ChEBI" id="CHEBI:30413"/>
    </cofactor>
    <text evidence="12">The heme is bound between the two transmembrane subunits.</text>
</comment>
<dbReference type="RefSeq" id="WP_150022735.1">
    <property type="nucleotide sequence ID" value="NZ_VWOJ01000002.1"/>
</dbReference>
<comment type="function">
    <text evidence="1">Membrane-anchoring subunit of succinate dehydrogenase (SDH).</text>
</comment>